<dbReference type="Proteomes" id="UP001465755">
    <property type="component" value="Unassembled WGS sequence"/>
</dbReference>
<evidence type="ECO:0000256" key="1">
    <source>
        <dbReference type="ARBA" id="ARBA00008438"/>
    </source>
</evidence>
<feature type="compositionally biased region" description="Basic and acidic residues" evidence="5">
    <location>
        <begin position="209"/>
        <end position="218"/>
    </location>
</feature>
<evidence type="ECO:0000259" key="7">
    <source>
        <dbReference type="PROSITE" id="PS51194"/>
    </source>
</evidence>
<accession>A0AAW1PCD6</accession>
<reference evidence="8 9" key="1">
    <citation type="journal article" date="2024" name="Nat. Commun.">
        <title>Phylogenomics reveals the evolutionary origins of lichenization in chlorophyte algae.</title>
        <authorList>
            <person name="Puginier C."/>
            <person name="Libourel C."/>
            <person name="Otte J."/>
            <person name="Skaloud P."/>
            <person name="Haon M."/>
            <person name="Grisel S."/>
            <person name="Petersen M."/>
            <person name="Berrin J.G."/>
            <person name="Delaux P.M."/>
            <person name="Dal Grande F."/>
            <person name="Keller J."/>
        </authorList>
    </citation>
    <scope>NUCLEOTIDE SEQUENCE [LARGE SCALE GENOMIC DNA]</scope>
    <source>
        <strain evidence="8 9">SAG 2036</strain>
    </source>
</reference>
<dbReference type="InterPro" id="IPR052583">
    <property type="entry name" value="ATP-helicase/E3_Ub-Ligase"/>
</dbReference>
<dbReference type="CDD" id="cd18793">
    <property type="entry name" value="SF2_C_SNF"/>
    <property type="match status" value="1"/>
</dbReference>
<keyword evidence="3" id="KW-0479">Metal-binding</keyword>
<proteinExistence type="inferred from homology"/>
<dbReference type="Pfam" id="PF00271">
    <property type="entry name" value="Helicase_C"/>
    <property type="match status" value="1"/>
</dbReference>
<feature type="region of interest" description="Disordered" evidence="5">
    <location>
        <begin position="195"/>
        <end position="218"/>
    </location>
</feature>
<dbReference type="PROSITE" id="PS51194">
    <property type="entry name" value="HELICASE_CTER"/>
    <property type="match status" value="1"/>
</dbReference>
<name>A0AAW1PCD6_9CHLO</name>
<evidence type="ECO:0000256" key="3">
    <source>
        <dbReference type="PROSITE-ProRule" id="PRU00175"/>
    </source>
</evidence>
<dbReference type="SUPFAM" id="SSF52540">
    <property type="entry name" value="P-loop containing nucleoside triphosphate hydrolases"/>
    <property type="match status" value="2"/>
</dbReference>
<keyword evidence="4" id="KW-0175">Coiled coil</keyword>
<evidence type="ECO:0000256" key="2">
    <source>
        <dbReference type="ARBA" id="ARBA00022801"/>
    </source>
</evidence>
<dbReference type="CDD" id="cd16449">
    <property type="entry name" value="RING-HC"/>
    <property type="match status" value="1"/>
</dbReference>
<keyword evidence="2" id="KW-0378">Hydrolase</keyword>
<dbReference type="Gene3D" id="3.40.50.300">
    <property type="entry name" value="P-loop containing nucleotide triphosphate hydrolases"/>
    <property type="match status" value="1"/>
</dbReference>
<organism evidence="8 9">
    <name type="scientific">Symbiochloris irregularis</name>
    <dbReference type="NCBI Taxonomy" id="706552"/>
    <lineage>
        <taxon>Eukaryota</taxon>
        <taxon>Viridiplantae</taxon>
        <taxon>Chlorophyta</taxon>
        <taxon>core chlorophytes</taxon>
        <taxon>Trebouxiophyceae</taxon>
        <taxon>Trebouxiales</taxon>
        <taxon>Trebouxiaceae</taxon>
        <taxon>Symbiochloris</taxon>
    </lineage>
</organism>
<comment type="caution">
    <text evidence="8">The sequence shown here is derived from an EMBL/GenBank/DDBJ whole genome shotgun (WGS) entry which is preliminary data.</text>
</comment>
<evidence type="ECO:0000259" key="6">
    <source>
        <dbReference type="PROSITE" id="PS50089"/>
    </source>
</evidence>
<evidence type="ECO:0000256" key="4">
    <source>
        <dbReference type="SAM" id="Coils"/>
    </source>
</evidence>
<dbReference type="GO" id="GO:0008270">
    <property type="term" value="F:zinc ion binding"/>
    <property type="evidence" value="ECO:0007669"/>
    <property type="project" value="UniProtKB-KW"/>
</dbReference>
<keyword evidence="3" id="KW-0862">Zinc</keyword>
<evidence type="ECO:0000313" key="8">
    <source>
        <dbReference type="EMBL" id="KAK9811031.1"/>
    </source>
</evidence>
<dbReference type="GO" id="GO:0005524">
    <property type="term" value="F:ATP binding"/>
    <property type="evidence" value="ECO:0007669"/>
    <property type="project" value="InterPro"/>
</dbReference>
<dbReference type="InterPro" id="IPR014001">
    <property type="entry name" value="Helicase_ATP-bd"/>
</dbReference>
<dbReference type="SMART" id="SM00487">
    <property type="entry name" value="DEXDc"/>
    <property type="match status" value="1"/>
</dbReference>
<feature type="coiled-coil region" evidence="4">
    <location>
        <begin position="854"/>
        <end position="918"/>
    </location>
</feature>
<dbReference type="InterPro" id="IPR038718">
    <property type="entry name" value="SNF2-like_sf"/>
</dbReference>
<dbReference type="InterPro" id="IPR027417">
    <property type="entry name" value="P-loop_NTPase"/>
</dbReference>
<dbReference type="PROSITE" id="PS50089">
    <property type="entry name" value="ZF_RING_2"/>
    <property type="match status" value="1"/>
</dbReference>
<dbReference type="PANTHER" id="PTHR45865:SF1">
    <property type="entry name" value="E3 UBIQUITIN-PROTEIN LIGASE SHPRH"/>
    <property type="match status" value="1"/>
</dbReference>
<protein>
    <recommendedName>
        <fullName evidence="10">E3 ubiquitin-protein ligase SHPRH</fullName>
    </recommendedName>
</protein>
<dbReference type="AlphaFoldDB" id="A0AAW1PCD6"/>
<gene>
    <name evidence="8" type="ORF">WJX73_007955</name>
</gene>
<dbReference type="Gene3D" id="3.30.40.10">
    <property type="entry name" value="Zinc/RING finger domain, C3HC4 (zinc finger)"/>
    <property type="match status" value="1"/>
</dbReference>
<feature type="coiled-coil region" evidence="4">
    <location>
        <begin position="565"/>
        <end position="592"/>
    </location>
</feature>
<feature type="domain" description="RING-type" evidence="6">
    <location>
        <begin position="937"/>
        <end position="978"/>
    </location>
</feature>
<dbReference type="InterPro" id="IPR001650">
    <property type="entry name" value="Helicase_C-like"/>
</dbReference>
<dbReference type="EMBL" id="JALJOQ010000012">
    <property type="protein sequence ID" value="KAK9811031.1"/>
    <property type="molecule type" value="Genomic_DNA"/>
</dbReference>
<dbReference type="SUPFAM" id="SSF57850">
    <property type="entry name" value="RING/U-box"/>
    <property type="match status" value="1"/>
</dbReference>
<evidence type="ECO:0000256" key="5">
    <source>
        <dbReference type="SAM" id="MobiDB-lite"/>
    </source>
</evidence>
<keyword evidence="3" id="KW-0863">Zinc-finger</keyword>
<dbReference type="Pfam" id="PF00176">
    <property type="entry name" value="SNF2-rel_dom"/>
    <property type="match status" value="1"/>
</dbReference>
<dbReference type="SMART" id="SM00184">
    <property type="entry name" value="RING"/>
    <property type="match status" value="1"/>
</dbReference>
<dbReference type="SMART" id="SM00490">
    <property type="entry name" value="HELICc"/>
    <property type="match status" value="1"/>
</dbReference>
<feature type="domain" description="Helicase C-terminal" evidence="7">
    <location>
        <begin position="1025"/>
        <end position="1179"/>
    </location>
</feature>
<dbReference type="Pfam" id="PF14634">
    <property type="entry name" value="zf-RING_5"/>
    <property type="match status" value="1"/>
</dbReference>
<dbReference type="InterPro" id="IPR013083">
    <property type="entry name" value="Znf_RING/FYVE/PHD"/>
</dbReference>
<sequence length="1201" mass="130694">MAVSAGEAIDLVSEDEEEREVPQATLREQILQLGIPRSWTATAANPPGLTCDLKPYQSCAVQWMLSREAGIVTPEATSSSEPGPDVDNEHHMLLGGILADEMGLGKTVECIAVLLHNPFHPVGPQPAAAADAAAPEALAEANTAAELAPAQEAMAAGTLIVTPPAIRRQWEQELRTHAPGVSVAVYEGLKYYKDEDEQPSKKRKPRTPKGKEEKLKAGEDGWQKVAQVMSAGIANGEVNASGHTEAAWEVARLRSAAVVLTTYDVLQREVYFSPNKERLASLRSEKRYVVPESPLLTLRWLRAAFDEAQKAGTGSVALMTQRLSAKHRWVVTGTPIGRGGLKDILALLRALNHYPMGSTPAWLPSEQSLADGDQVAWRRLKHLLQPIMWRNTKASVSSDLQLPSCSVQVDRLKFTAAEWTFYQRILDDTRAFIKASASETGASKSSIPGAAKLKRSAGKSDKLALQQLLQLRYCCDHPQLTLYWRRLSAELQLQQGGALSMVQGAWEALTESQAVGEHGIAELEGQGQGFGSMYLTTASHRAWRLIQVNTLTHLSAVLRAKAAAADLDQQAKADLLKTADELQDEISKKSADVAETPALALAAARSAKESCTQACEDVCARAVKRWQEAGEQGFQEGYHEKVQAWIGDLRARFAHAQESERAARQPVENAEGAQQVLLGTVVESLLAAENPRLLQVREGLEGAYLAPRTAAAAACLRAALASLTPPKPELALPQPGQVDTAALPWPIPMQVDPLGKVTWPALNHQGDVDVSIKAADELALTLPSTLLDQQAVTRSVVRAARALDKQHKKLKLQKITYLQSLGLPEEDWPSVGTARLAYEGVQAQLDVLKRLRELHVAELKAEVAQSELESVQASVAAAAEGVPEMTRGKGLVAVKNEIERLKEQCREQLQRQRFLENQRAELQPPEEAPTTDGLLMCGICFEPVQGRFWLFECAHYFCEKCSLTVFGEARKVSCPTCRAEVRADRVFRGAASVKGGHRGGLSEWEHPQYIDTPVLGDWMSKIEGLLRRLVHFCKEEPDVKHLVFSQFPDALKMVAKALAVQQPPISCVSLLAGGSTSARSNAVSQFRDVESVRVFLLSLNAGASGLTLVRASEVWLLEPSVDPAVEQQAIARVHRIGQVRPVVAHRMLMDGTIEEEVLRVAQRQHAGLGSSDAGGADMARGGRENLQQHQVRGLLDAALAS</sequence>
<evidence type="ECO:0008006" key="10">
    <source>
        <dbReference type="Google" id="ProtNLM"/>
    </source>
</evidence>
<evidence type="ECO:0000313" key="9">
    <source>
        <dbReference type="Proteomes" id="UP001465755"/>
    </source>
</evidence>
<dbReference type="InterPro" id="IPR000330">
    <property type="entry name" value="SNF2_N"/>
</dbReference>
<dbReference type="GO" id="GO:0016787">
    <property type="term" value="F:hydrolase activity"/>
    <property type="evidence" value="ECO:0007669"/>
    <property type="project" value="UniProtKB-KW"/>
</dbReference>
<comment type="similarity">
    <text evidence="1">Belongs to the SNF2/RAD54 helicase family. RAD16 subfamily.</text>
</comment>
<dbReference type="PANTHER" id="PTHR45865">
    <property type="entry name" value="E3 UBIQUITIN-PROTEIN LIGASE SHPRH FAMILY MEMBER"/>
    <property type="match status" value="1"/>
</dbReference>
<dbReference type="InterPro" id="IPR001841">
    <property type="entry name" value="Znf_RING"/>
</dbReference>
<dbReference type="Gene3D" id="3.40.50.10810">
    <property type="entry name" value="Tandem AAA-ATPase domain"/>
    <property type="match status" value="1"/>
</dbReference>
<keyword evidence="9" id="KW-1185">Reference proteome</keyword>
<dbReference type="InterPro" id="IPR049730">
    <property type="entry name" value="SNF2/RAD54-like_C"/>
</dbReference>